<dbReference type="WBParaSite" id="ALUE_0000581501-mRNA-1">
    <property type="protein sequence ID" value="ALUE_0000581501-mRNA-1"/>
    <property type="gene ID" value="ALUE_0000581501"/>
</dbReference>
<organism evidence="2 3">
    <name type="scientific">Ascaris lumbricoides</name>
    <name type="common">Giant roundworm</name>
    <dbReference type="NCBI Taxonomy" id="6252"/>
    <lineage>
        <taxon>Eukaryota</taxon>
        <taxon>Metazoa</taxon>
        <taxon>Ecdysozoa</taxon>
        <taxon>Nematoda</taxon>
        <taxon>Chromadorea</taxon>
        <taxon>Rhabditida</taxon>
        <taxon>Spirurina</taxon>
        <taxon>Ascaridomorpha</taxon>
        <taxon>Ascaridoidea</taxon>
        <taxon>Ascarididae</taxon>
        <taxon>Ascaris</taxon>
    </lineage>
</organism>
<evidence type="ECO:0000313" key="2">
    <source>
        <dbReference type="Proteomes" id="UP000036681"/>
    </source>
</evidence>
<name>A0A0M3HT85_ASCLU</name>
<sequence>MWLHIVPTFRAGFGVINYYCAQIESAYKSAGEGLSMSTQSSRSVARAPKEHSATGKSTSSLRAKMRKPFADKSNIEEVHPLKKIDSHSQYSS</sequence>
<accession>A0A0M3HT85</accession>
<keyword evidence="2" id="KW-1185">Reference proteome</keyword>
<evidence type="ECO:0000256" key="1">
    <source>
        <dbReference type="SAM" id="MobiDB-lite"/>
    </source>
</evidence>
<dbReference type="Proteomes" id="UP000036681">
    <property type="component" value="Unplaced"/>
</dbReference>
<feature type="region of interest" description="Disordered" evidence="1">
    <location>
        <begin position="37"/>
        <end position="92"/>
    </location>
</feature>
<proteinExistence type="predicted"/>
<reference evidence="3" key="1">
    <citation type="submission" date="2017-02" db="UniProtKB">
        <authorList>
            <consortium name="WormBaseParasite"/>
        </authorList>
    </citation>
    <scope>IDENTIFICATION</scope>
</reference>
<protein>
    <submittedName>
        <fullName evidence="3">Secreted protein</fullName>
    </submittedName>
</protein>
<evidence type="ECO:0000313" key="3">
    <source>
        <dbReference type="WBParaSite" id="ALUE_0000581501-mRNA-1"/>
    </source>
</evidence>
<feature type="compositionally biased region" description="Basic and acidic residues" evidence="1">
    <location>
        <begin position="68"/>
        <end position="86"/>
    </location>
</feature>
<dbReference type="AlphaFoldDB" id="A0A0M3HT85"/>